<proteinExistence type="predicted"/>
<protein>
    <recommendedName>
        <fullName evidence="3">SRPBCC family protein</fullName>
    </recommendedName>
</protein>
<evidence type="ECO:0008006" key="3">
    <source>
        <dbReference type="Google" id="ProtNLM"/>
    </source>
</evidence>
<dbReference type="OrthoDB" id="5402478at2"/>
<gene>
    <name evidence="1" type="ORF">FQ775_18060</name>
</gene>
<name>A0A5B8L2Z1_9HYPH</name>
<dbReference type="AlphaFoldDB" id="A0A5B8L2Z1"/>
<dbReference type="RefSeq" id="WP_146300773.1">
    <property type="nucleotide sequence ID" value="NZ_CP042301.2"/>
</dbReference>
<dbReference type="EMBL" id="CP042301">
    <property type="protein sequence ID" value="QDZ02132.1"/>
    <property type="molecule type" value="Genomic_DNA"/>
</dbReference>
<sequence length="222" mass="25548">MAVLGRKVHGFPPRMFRAQENETGRAAGQAPDFDLGGEWLLDARPEELTAIILSPETLHRWCGAVYMESETLSRGRPDGLGMTIRVFAKGFLPHSFFFIGRIVDLVEHRYMKIAVAGDFEGVSEMWAEPVDFARCRVTLRWQVEVRHPYVRFFVRLLRPVFAWNHRWSVERACRLLQAEVDRRRGGAVGEPARPTFPHNLPPVRRWLTRRAARSGRTRKAAT</sequence>
<accession>A0A5B8L2Z1</accession>
<keyword evidence="2" id="KW-1185">Reference proteome</keyword>
<organism evidence="1 2">
    <name type="scientific">Nitratireductor mangrovi</name>
    <dbReference type="NCBI Taxonomy" id="2599600"/>
    <lineage>
        <taxon>Bacteria</taxon>
        <taxon>Pseudomonadati</taxon>
        <taxon>Pseudomonadota</taxon>
        <taxon>Alphaproteobacteria</taxon>
        <taxon>Hyphomicrobiales</taxon>
        <taxon>Phyllobacteriaceae</taxon>
        <taxon>Nitratireductor</taxon>
    </lineage>
</organism>
<dbReference type="KEGG" id="niy:FQ775_18060"/>
<dbReference type="SUPFAM" id="SSF55961">
    <property type="entry name" value="Bet v1-like"/>
    <property type="match status" value="1"/>
</dbReference>
<evidence type="ECO:0000313" key="2">
    <source>
        <dbReference type="Proteomes" id="UP000321389"/>
    </source>
</evidence>
<evidence type="ECO:0000313" key="1">
    <source>
        <dbReference type="EMBL" id="QDZ02132.1"/>
    </source>
</evidence>
<reference evidence="1" key="1">
    <citation type="submission" date="2020-04" db="EMBL/GenBank/DDBJ databases">
        <title>Nitratireductor sp. nov. isolated from mangrove soil.</title>
        <authorList>
            <person name="Ye Y."/>
        </authorList>
    </citation>
    <scope>NUCLEOTIDE SEQUENCE</scope>
    <source>
        <strain evidence="1">SY7</strain>
    </source>
</reference>
<dbReference type="Proteomes" id="UP000321389">
    <property type="component" value="Chromosome"/>
</dbReference>